<feature type="transmembrane region" description="Helical" evidence="5">
    <location>
        <begin position="75"/>
        <end position="102"/>
    </location>
</feature>
<evidence type="ECO:0000256" key="3">
    <source>
        <dbReference type="ARBA" id="ARBA00022989"/>
    </source>
</evidence>
<comment type="subcellular location">
    <subcellularLocation>
        <location evidence="1">Membrane</location>
        <topology evidence="1">Multi-pass membrane protein</topology>
    </subcellularLocation>
</comment>
<accession>A0ABM8D431</accession>
<dbReference type="EMBL" id="AP026978">
    <property type="protein sequence ID" value="BDU02143.1"/>
    <property type="molecule type" value="Genomic_DNA"/>
</dbReference>
<dbReference type="Proteomes" id="UP001317870">
    <property type="component" value="Chromosome"/>
</dbReference>
<keyword evidence="7" id="KW-1185">Reference proteome</keyword>
<feature type="transmembrane region" description="Helical" evidence="5">
    <location>
        <begin position="225"/>
        <end position="242"/>
    </location>
</feature>
<evidence type="ECO:0000256" key="4">
    <source>
        <dbReference type="ARBA" id="ARBA00023136"/>
    </source>
</evidence>
<reference evidence="6 7" key="1">
    <citation type="submission" date="2022-11" db="EMBL/GenBank/DDBJ databases">
        <title>Genome Sequencing of Nocardia sp. ON39_IFM12276 and assembly.</title>
        <authorList>
            <person name="Shimojima M."/>
            <person name="Toyokawa M."/>
            <person name="Uesaka K."/>
        </authorList>
    </citation>
    <scope>NUCLEOTIDE SEQUENCE [LARGE SCALE GENOMIC DNA]</scope>
    <source>
        <strain evidence="6 7">IFM 12276</strain>
    </source>
</reference>
<dbReference type="Gene3D" id="1.20.1540.10">
    <property type="entry name" value="Rhomboid-like"/>
    <property type="match status" value="1"/>
</dbReference>
<evidence type="ECO:0000313" key="6">
    <source>
        <dbReference type="EMBL" id="BDU02143.1"/>
    </source>
</evidence>
<keyword evidence="3 5" id="KW-1133">Transmembrane helix</keyword>
<dbReference type="SUPFAM" id="SSF144091">
    <property type="entry name" value="Rhomboid-like"/>
    <property type="match status" value="1"/>
</dbReference>
<organism evidence="6 7">
    <name type="scientific">Nocardia sputorum</name>
    <dbReference type="NCBI Taxonomy" id="2984338"/>
    <lineage>
        <taxon>Bacteria</taxon>
        <taxon>Bacillati</taxon>
        <taxon>Actinomycetota</taxon>
        <taxon>Actinomycetes</taxon>
        <taxon>Mycobacteriales</taxon>
        <taxon>Nocardiaceae</taxon>
        <taxon>Nocardia</taxon>
    </lineage>
</organism>
<name>A0ABM8D431_9NOCA</name>
<feature type="transmembrane region" description="Helical" evidence="5">
    <location>
        <begin position="28"/>
        <end position="48"/>
    </location>
</feature>
<sequence>MIVATTPAHSAPLDPAAPPRSRWRRLRLPATAVYLSGLIVVSAVFSVLSDSAQTRMVLHASTNLHNLLSGRLGTLLASAFVIGDVVGSWVIIPLLACLLALAELRFGALRAVRVFLAGHIGATLLVAAGLWVGVQAGWVPASIRWAEDVGVSYGAMALIGALVAAVPHRWRIAWATLWFIVAVEGVLIEQTFTHVGHLVAFMIGTAVGFLMTTRSTTPAHRLTRLESALLAASAILAATLLMG</sequence>
<evidence type="ECO:0000256" key="2">
    <source>
        <dbReference type="ARBA" id="ARBA00022692"/>
    </source>
</evidence>
<protein>
    <recommendedName>
        <fullName evidence="8">Rhomboid family intramembrane serine protease</fullName>
    </recommendedName>
</protein>
<feature type="transmembrane region" description="Helical" evidence="5">
    <location>
        <begin position="114"/>
        <end position="138"/>
    </location>
</feature>
<feature type="transmembrane region" description="Helical" evidence="5">
    <location>
        <begin position="194"/>
        <end position="213"/>
    </location>
</feature>
<feature type="transmembrane region" description="Helical" evidence="5">
    <location>
        <begin position="172"/>
        <end position="188"/>
    </location>
</feature>
<gene>
    <name evidence="6" type="ORF">IFM12276_51710</name>
</gene>
<proteinExistence type="predicted"/>
<evidence type="ECO:0000256" key="1">
    <source>
        <dbReference type="ARBA" id="ARBA00004141"/>
    </source>
</evidence>
<evidence type="ECO:0000313" key="7">
    <source>
        <dbReference type="Proteomes" id="UP001317870"/>
    </source>
</evidence>
<keyword evidence="2 5" id="KW-0812">Transmembrane</keyword>
<dbReference type="RefSeq" id="WP_281875222.1">
    <property type="nucleotide sequence ID" value="NZ_AP026978.1"/>
</dbReference>
<dbReference type="Pfam" id="PF20401">
    <property type="entry name" value="Rhomboid_2"/>
    <property type="match status" value="1"/>
</dbReference>
<evidence type="ECO:0000256" key="5">
    <source>
        <dbReference type="SAM" id="Phobius"/>
    </source>
</evidence>
<evidence type="ECO:0008006" key="8">
    <source>
        <dbReference type="Google" id="ProtNLM"/>
    </source>
</evidence>
<feature type="transmembrane region" description="Helical" evidence="5">
    <location>
        <begin position="150"/>
        <end position="167"/>
    </location>
</feature>
<dbReference type="InterPro" id="IPR035952">
    <property type="entry name" value="Rhomboid-like_sf"/>
</dbReference>
<dbReference type="InterPro" id="IPR046862">
    <property type="entry name" value="Rhomboid_2"/>
</dbReference>
<keyword evidence="4 5" id="KW-0472">Membrane</keyword>